<evidence type="ECO:0000313" key="4">
    <source>
        <dbReference type="Proteomes" id="UP001518140"/>
    </source>
</evidence>
<dbReference type="Pfam" id="PF16316">
    <property type="entry name" value="DUF4956"/>
    <property type="match status" value="1"/>
</dbReference>
<dbReference type="InterPro" id="IPR032531">
    <property type="entry name" value="DUF4956"/>
</dbReference>
<keyword evidence="4" id="KW-1185">Reference proteome</keyword>
<sequence>MNSTGNFGELAAHLGLDLIAVTLLTCGVFHPRHRRRELVPAYLALNVALFAVVAALGRVGNNGGLALGFGLFGVLSIVRLRSDSVRHQEVAYYFTTLVLGLLCGLPGLGLDVAAGLACVLLLVLYAADHPRLYARERRTVVTLDAVYEDEDALRAELRRRLGEPYGWTVREVDYVRDLTVVEVRYREPGSAGAPRTVRASRTALAPGASNPSAVPGPRPATREPAPW</sequence>
<reference evidence="3 4" key="1">
    <citation type="submission" date="2020-02" db="EMBL/GenBank/DDBJ databases">
        <title>Whole-genome analyses of novel actinobacteria.</title>
        <authorList>
            <person name="Sahin N."/>
            <person name="Tokatli A."/>
        </authorList>
    </citation>
    <scope>NUCLEOTIDE SEQUENCE [LARGE SCALE GENOMIC DNA]</scope>
    <source>
        <strain evidence="3 4">YC419</strain>
    </source>
</reference>
<proteinExistence type="predicted"/>
<feature type="transmembrane region" description="Helical" evidence="2">
    <location>
        <begin position="12"/>
        <end position="31"/>
    </location>
</feature>
<gene>
    <name evidence="3" type="ORF">G6048_12580</name>
</gene>
<keyword evidence="2" id="KW-0812">Transmembrane</keyword>
<organism evidence="3 4">
    <name type="scientific">Streptomyces ureilyticus</name>
    <dbReference type="NCBI Taxonomy" id="1775131"/>
    <lineage>
        <taxon>Bacteria</taxon>
        <taxon>Bacillati</taxon>
        <taxon>Actinomycetota</taxon>
        <taxon>Actinomycetes</taxon>
        <taxon>Kitasatosporales</taxon>
        <taxon>Streptomycetaceae</taxon>
        <taxon>Streptomyces</taxon>
    </lineage>
</organism>
<dbReference type="EMBL" id="JAAKZX010000030">
    <property type="protein sequence ID" value="NGO42969.1"/>
    <property type="molecule type" value="Genomic_DNA"/>
</dbReference>
<protein>
    <submittedName>
        <fullName evidence="3">DUF4956 domain-containing protein</fullName>
    </submittedName>
</protein>
<feature type="transmembrane region" description="Helical" evidence="2">
    <location>
        <begin position="92"/>
        <end position="125"/>
    </location>
</feature>
<feature type="transmembrane region" description="Helical" evidence="2">
    <location>
        <begin position="63"/>
        <end position="80"/>
    </location>
</feature>
<feature type="transmembrane region" description="Helical" evidence="2">
    <location>
        <begin position="38"/>
        <end position="57"/>
    </location>
</feature>
<name>A0ABX0DR65_9ACTN</name>
<keyword evidence="2" id="KW-0472">Membrane</keyword>
<evidence type="ECO:0000256" key="2">
    <source>
        <dbReference type="SAM" id="Phobius"/>
    </source>
</evidence>
<comment type="caution">
    <text evidence="3">The sequence shown here is derived from an EMBL/GenBank/DDBJ whole genome shotgun (WGS) entry which is preliminary data.</text>
</comment>
<evidence type="ECO:0000313" key="3">
    <source>
        <dbReference type="EMBL" id="NGO42969.1"/>
    </source>
</evidence>
<dbReference type="Proteomes" id="UP001518140">
    <property type="component" value="Unassembled WGS sequence"/>
</dbReference>
<keyword evidence="2" id="KW-1133">Transmembrane helix</keyword>
<accession>A0ABX0DR65</accession>
<evidence type="ECO:0000256" key="1">
    <source>
        <dbReference type="SAM" id="MobiDB-lite"/>
    </source>
</evidence>
<feature type="region of interest" description="Disordered" evidence="1">
    <location>
        <begin position="190"/>
        <end position="227"/>
    </location>
</feature>
<dbReference type="RefSeq" id="WP_165339587.1">
    <property type="nucleotide sequence ID" value="NZ_JAAKZX010000030.1"/>
</dbReference>